<dbReference type="InterPro" id="IPR052246">
    <property type="entry name" value="Cell_Polariz_PKAAnc"/>
</dbReference>
<dbReference type="SUPFAM" id="SSF48097">
    <property type="entry name" value="Regulator of G-protein signaling, RGS"/>
    <property type="match status" value="1"/>
</dbReference>
<name>A0A1E4TG75_9ASCO</name>
<feature type="transmembrane region" description="Helical" evidence="1">
    <location>
        <begin position="359"/>
        <end position="379"/>
    </location>
</feature>
<reference evidence="4" key="1">
    <citation type="submission" date="2016-02" db="EMBL/GenBank/DDBJ databases">
        <title>Comparative genomics of biotechnologically important yeasts.</title>
        <authorList>
            <consortium name="DOE Joint Genome Institute"/>
            <person name="Riley R."/>
            <person name="Haridas S."/>
            <person name="Wolfe K.H."/>
            <person name="Lopes M.R."/>
            <person name="Hittinger C.T."/>
            <person name="Goker M."/>
            <person name="Salamov A."/>
            <person name="Wisecaver J."/>
            <person name="Long T.M."/>
            <person name="Aerts A.L."/>
            <person name="Barry K."/>
            <person name="Choi C."/>
            <person name="Clum A."/>
            <person name="Coughlan A.Y."/>
            <person name="Deshpande S."/>
            <person name="Douglass A.P."/>
            <person name="Hanson S.J."/>
            <person name="Klenk H.-P."/>
            <person name="Labutti K."/>
            <person name="Lapidus A."/>
            <person name="Lindquist E."/>
            <person name="Lipzen A."/>
            <person name="Meier-Kolthoff J.P."/>
            <person name="Ohm R.A."/>
            <person name="Otillar R.P."/>
            <person name="Pangilinan J."/>
            <person name="Peng Y."/>
            <person name="Rokas A."/>
            <person name="Rosa C.A."/>
            <person name="Scheuner C."/>
            <person name="Sibirny A.A."/>
            <person name="Slot J.C."/>
            <person name="Stielow J.B."/>
            <person name="Sun H."/>
            <person name="Kurtzman C.P."/>
            <person name="Blackwell M."/>
            <person name="Jeffries T.W."/>
            <person name="Grigoriev I.V."/>
        </authorList>
    </citation>
    <scope>NUCLEOTIDE SEQUENCE [LARGE SCALE GENOMIC DNA]</scope>
    <source>
        <strain evidence="4">NRRL Y-17796</strain>
    </source>
</reference>
<dbReference type="GO" id="GO:0005886">
    <property type="term" value="C:plasma membrane"/>
    <property type="evidence" value="ECO:0007669"/>
    <property type="project" value="TreeGrafter"/>
</dbReference>
<evidence type="ECO:0000256" key="1">
    <source>
        <dbReference type="SAM" id="Phobius"/>
    </source>
</evidence>
<gene>
    <name evidence="3" type="ORF">CANCADRAFT_109872</name>
</gene>
<keyword evidence="1" id="KW-0472">Membrane</keyword>
<accession>A0A1E4TG75</accession>
<evidence type="ECO:0000313" key="3">
    <source>
        <dbReference type="EMBL" id="ODV90707.1"/>
    </source>
</evidence>
<feature type="transmembrane region" description="Helical" evidence="1">
    <location>
        <begin position="272"/>
        <end position="298"/>
    </location>
</feature>
<sequence>MEKEVESLKDDILYRLPTLFEVLNRSTVSPVDLWSFYIFVRDQHGAIDYLDFWLDIAQHMSLCRQYVRELRRSIIYITGTEIDTSQDTSTGSNRFSIAGDSSKSSSLILEALVNTSVVSESDSRRLSALLRGDDPYTQRVVNRLSALVDNAHQPSIPKDQIEQLDAELRIMGFNSEEIERIHQAPKFSISRKDITDSCHKIYVTYVQPNAEKFINLPTYIAAGLHNAIEIDGRDDPEIFEQARDYVFQALELDPFPAFLQAKALGNLIPIGILLRLFGGLLVLFGAFWLGLVFIFLNWQPKAERCWVIILFAIGFYFCLAFVYHVDPILALCGYSESMWMRYTRIQEPFVRQLLISRSVWILILIGLLTAVFSLIFILVPGHRL</sequence>
<dbReference type="AlphaFoldDB" id="A0A1E4TG75"/>
<dbReference type="GO" id="GO:0008104">
    <property type="term" value="P:intracellular protein localization"/>
    <property type="evidence" value="ECO:0007669"/>
    <property type="project" value="TreeGrafter"/>
</dbReference>
<dbReference type="EMBL" id="KV453842">
    <property type="protein sequence ID" value="ODV90707.1"/>
    <property type="molecule type" value="Genomic_DNA"/>
</dbReference>
<dbReference type="PANTHER" id="PTHR13155">
    <property type="entry name" value="A-KINASE ANCHOR PROTEINS"/>
    <property type="match status" value="1"/>
</dbReference>
<keyword evidence="1" id="KW-1133">Transmembrane helix</keyword>
<keyword evidence="1" id="KW-0812">Transmembrane</keyword>
<feature type="domain" description="RGS" evidence="2">
    <location>
        <begin position="176"/>
        <end position="268"/>
    </location>
</feature>
<evidence type="ECO:0000259" key="2">
    <source>
        <dbReference type="PROSITE" id="PS50132"/>
    </source>
</evidence>
<dbReference type="PANTHER" id="PTHR13155:SF1">
    <property type="entry name" value="A-KINASE ANCHOR PROTEIN 10, MITOCHONDRIAL"/>
    <property type="match status" value="1"/>
</dbReference>
<dbReference type="PROSITE" id="PS50132">
    <property type="entry name" value="RGS"/>
    <property type="match status" value="1"/>
</dbReference>
<feature type="transmembrane region" description="Helical" evidence="1">
    <location>
        <begin position="305"/>
        <end position="325"/>
    </location>
</feature>
<organism evidence="3 4">
    <name type="scientific">Tortispora caseinolytica NRRL Y-17796</name>
    <dbReference type="NCBI Taxonomy" id="767744"/>
    <lineage>
        <taxon>Eukaryota</taxon>
        <taxon>Fungi</taxon>
        <taxon>Dikarya</taxon>
        <taxon>Ascomycota</taxon>
        <taxon>Saccharomycotina</taxon>
        <taxon>Trigonopsidomycetes</taxon>
        <taxon>Trigonopsidales</taxon>
        <taxon>Trigonopsidaceae</taxon>
        <taxon>Tortispora</taxon>
    </lineage>
</organism>
<keyword evidence="4" id="KW-1185">Reference proteome</keyword>
<dbReference type="Pfam" id="PF00615">
    <property type="entry name" value="RGS"/>
    <property type="match status" value="1"/>
</dbReference>
<dbReference type="InterPro" id="IPR044926">
    <property type="entry name" value="RGS_subdomain_2"/>
</dbReference>
<dbReference type="Proteomes" id="UP000095023">
    <property type="component" value="Unassembled WGS sequence"/>
</dbReference>
<dbReference type="Gene3D" id="1.10.167.10">
    <property type="entry name" value="Regulator of G-protein Signalling 4, domain 2"/>
    <property type="match status" value="1"/>
</dbReference>
<evidence type="ECO:0000313" key="4">
    <source>
        <dbReference type="Proteomes" id="UP000095023"/>
    </source>
</evidence>
<dbReference type="InterPro" id="IPR036305">
    <property type="entry name" value="RGS_sf"/>
</dbReference>
<dbReference type="InterPro" id="IPR016137">
    <property type="entry name" value="RGS"/>
</dbReference>
<dbReference type="OrthoDB" id="5584247at2759"/>
<protein>
    <recommendedName>
        <fullName evidence="2">RGS domain-containing protein</fullName>
    </recommendedName>
</protein>
<proteinExistence type="predicted"/>
<dbReference type="SMART" id="SM00315">
    <property type="entry name" value="RGS"/>
    <property type="match status" value="1"/>
</dbReference>